<dbReference type="Proteomes" id="UP001231915">
    <property type="component" value="Unassembled WGS sequence"/>
</dbReference>
<evidence type="ECO:0000313" key="1">
    <source>
        <dbReference type="EMBL" id="MDK2594383.1"/>
    </source>
</evidence>
<dbReference type="EMBL" id="JASJUT010000002">
    <property type="protein sequence ID" value="MDK2594383.1"/>
    <property type="molecule type" value="Genomic_DNA"/>
</dbReference>
<evidence type="ECO:0000313" key="2">
    <source>
        <dbReference type="Proteomes" id="UP001231915"/>
    </source>
</evidence>
<protein>
    <submittedName>
        <fullName evidence="1">Uncharacterized protein</fullName>
    </submittedName>
</protein>
<keyword evidence="2" id="KW-1185">Reference proteome</keyword>
<proteinExistence type="predicted"/>
<gene>
    <name evidence="1" type="ORF">QNM18_04795</name>
</gene>
<organism evidence="1 2">
    <name type="scientific">Pseudoalteromonas obscura</name>
    <dbReference type="NCBI Taxonomy" id="3048491"/>
    <lineage>
        <taxon>Bacteria</taxon>
        <taxon>Pseudomonadati</taxon>
        <taxon>Pseudomonadota</taxon>
        <taxon>Gammaproteobacteria</taxon>
        <taxon>Alteromonadales</taxon>
        <taxon>Pseudoalteromonadaceae</taxon>
        <taxon>Pseudoalteromonas</taxon>
    </lineage>
</organism>
<dbReference type="RefSeq" id="WP_284136535.1">
    <property type="nucleotide sequence ID" value="NZ_JASJUT010000002.1"/>
</dbReference>
<name>A0ABT7EH88_9GAMM</name>
<sequence length="323" mass="34969">MPKAVTLYRWDDESAPQLTSGTYSEIIEVIEACLVTGYGSKQPLGWTKLFTEATACCFQNKGAGCVVFSSNSGANDNKGVYLQGAQSATSSTNLVRAGWKQSIKVHTGHNVNWMVLGTDTAVYVIFGYIAAYAIQTPKYFVSCFFGDLSNGISQDAGKFVALSSFMDEDFSLETVTTIGTRTGRNLDFLNDIDGNSKKGVKIFDSDAANSFSLYVPEGPHLPVNTTSANSLGSISSNSLVAITMIFKNYETSKDRAGEWVVASSLSPACRGTLPGMYNTLCAHPNDVIWPAFVNYGGQQHLVLRVTQIARASKLVINTEMWDD</sequence>
<reference evidence="1 2" key="1">
    <citation type="submission" date="2023-05" db="EMBL/GenBank/DDBJ databases">
        <title>Pseudoalteromonas ardens sp. nov., Pseudoalteromonas obscura sp. nov., and Pseudoalteromonas umbrosa sp. nov., isolated from the coral Montipora capitata.</title>
        <authorList>
            <person name="Thomas E.M."/>
            <person name="Smith E.M."/>
            <person name="Papke E."/>
            <person name="Shlafstein M.D."/>
            <person name="Oline D.K."/>
            <person name="Videau P."/>
            <person name="Saw J.H."/>
            <person name="Strangman W.K."/>
            <person name="Ushijima B."/>
        </authorList>
    </citation>
    <scope>NUCLEOTIDE SEQUENCE [LARGE SCALE GENOMIC DNA]</scope>
    <source>
        <strain evidence="1 2">P94</strain>
    </source>
</reference>
<accession>A0ABT7EH88</accession>
<comment type="caution">
    <text evidence="1">The sequence shown here is derived from an EMBL/GenBank/DDBJ whole genome shotgun (WGS) entry which is preliminary data.</text>
</comment>